<feature type="transmembrane region" description="Helical" evidence="2">
    <location>
        <begin position="278"/>
        <end position="301"/>
    </location>
</feature>
<gene>
    <name evidence="3" type="ORF">KHB02_37040</name>
</gene>
<dbReference type="AlphaFoldDB" id="A0A942YCW8"/>
<dbReference type="EMBL" id="JAGYPE010000008">
    <property type="protein sequence ID" value="MBS4186981.1"/>
    <property type="molecule type" value="Genomic_DNA"/>
</dbReference>
<organism evidence="3">
    <name type="scientific">Neobacillus citreus</name>
    <dbReference type="NCBI Taxonomy" id="2833578"/>
    <lineage>
        <taxon>Bacteria</taxon>
        <taxon>Bacillati</taxon>
        <taxon>Bacillota</taxon>
        <taxon>Bacilli</taxon>
        <taxon>Bacillales</taxon>
        <taxon>Bacillaceae</taxon>
        <taxon>Neobacillus</taxon>
    </lineage>
</organism>
<protein>
    <submittedName>
        <fullName evidence="3">Uncharacterized protein</fullName>
    </submittedName>
</protein>
<feature type="transmembrane region" description="Helical" evidence="2">
    <location>
        <begin position="67"/>
        <end position="98"/>
    </location>
</feature>
<feature type="transmembrane region" description="Helical" evidence="2">
    <location>
        <begin position="383"/>
        <end position="409"/>
    </location>
</feature>
<feature type="compositionally biased region" description="Low complexity" evidence="1">
    <location>
        <begin position="479"/>
        <end position="513"/>
    </location>
</feature>
<keyword evidence="2" id="KW-0812">Transmembrane</keyword>
<feature type="region of interest" description="Disordered" evidence="1">
    <location>
        <begin position="1"/>
        <end position="54"/>
    </location>
</feature>
<feature type="transmembrane region" description="Helical" evidence="2">
    <location>
        <begin position="308"/>
        <end position="329"/>
    </location>
</feature>
<feature type="transmembrane region" description="Helical" evidence="2">
    <location>
        <begin position="157"/>
        <end position="185"/>
    </location>
</feature>
<feature type="region of interest" description="Disordered" evidence="1">
    <location>
        <begin position="534"/>
        <end position="595"/>
    </location>
</feature>
<feature type="transmembrane region" description="Helical" evidence="2">
    <location>
        <begin position="349"/>
        <end position="371"/>
    </location>
</feature>
<feature type="region of interest" description="Disordered" evidence="1">
    <location>
        <begin position="471"/>
        <end position="513"/>
    </location>
</feature>
<feature type="transmembrane region" description="Helical" evidence="2">
    <location>
        <begin position="602"/>
        <end position="622"/>
    </location>
</feature>
<feature type="compositionally biased region" description="Low complexity" evidence="1">
    <location>
        <begin position="21"/>
        <end position="32"/>
    </location>
</feature>
<evidence type="ECO:0000256" key="2">
    <source>
        <dbReference type="SAM" id="Phobius"/>
    </source>
</evidence>
<evidence type="ECO:0000313" key="3">
    <source>
        <dbReference type="EMBL" id="MBS4186981.1"/>
    </source>
</evidence>
<keyword evidence="2" id="KW-1133">Transmembrane helix</keyword>
<feature type="compositionally biased region" description="Low complexity" evidence="1">
    <location>
        <begin position="569"/>
        <end position="583"/>
    </location>
</feature>
<feature type="transmembrane region" description="Helical" evidence="2">
    <location>
        <begin position="197"/>
        <end position="222"/>
    </location>
</feature>
<sequence>MSDQPPVPPVPPQGPGGQQQPGGAPQWSAQPGSVPQQPGAVPHQGPATGQQPDAFGRLIGSITGRDWLAAVLAPVAGWIAAYVVAAISLLLTVAVAAAGSSGSSGGSGLGSGSGSDLGTAAPDVESLLSGVSVLLGAPAQLVALANLGRLHGSGTVLLLGSGSGSVGVVPALVLAAQVVIAVVLLRKLRSRSLRAPQLLVTSVVSGVVLTALTTLSALVLAIRFPQVSGVTIDPVHAVGVGSVLGSLLIGTAIALLARPTALAPRSVLVGRVLGTARIAASQLGVLVVVLVLAFIVIALVAQPEWGAALPLLIGNAAVAFTAIGFFGAVGASGFGSGSSSASVFGGAGALPWLVVLLVLVTAFLAGLALAVRRNDRVRTALDWVVTPAVWFVAGIVVFVLGTMVVSFSVSGSSTIGGNGSIGVAPWTPVVFALWGAAIEVVARFVAPALLPRLGGRALLVTSRLVGTDPRPVPAAAWSGPAPTAPAVPGAQPGTATGAPGTAGGPAAAAAPTGAVPPAVPTGAVPPVAPAGTAGPYEPAVGAPGAPTDPATAAWQQDAAGTPPQTADAWGQQPAGAWQQQSQPFVGGGAPAPAPMSPRAKKILVRSLVAGGVVVVLVVAGAVTTGVLRSNVWGPAPTVAAYVEAIQQGDAAKAERLSEVPADAAMLDAAVLRSADDRPTDVRVGRVSTSGDRALATVTYQQGGKNRSGQVELRKTGTSFLVKDDWRVTEPLAETVSLYASDVLEGAKVTVGGKEVGEITDGRYTSLAYPGTYEIEVGGTKYFTGGTKKVTVGSSTTPYVDFQPKATKALEEDATKFVTDLIDSCAAKTEVSALSGCPWYGPYDADGAVKYEVKTMPELQVEASGSGGIIVESTKDGVIGYDYTSFLGDSGHQEDTFDVYEYLKVEDGKLVSAY</sequence>
<evidence type="ECO:0000256" key="1">
    <source>
        <dbReference type="SAM" id="MobiDB-lite"/>
    </source>
</evidence>
<feature type="compositionally biased region" description="Low complexity" evidence="1">
    <location>
        <begin position="534"/>
        <end position="553"/>
    </location>
</feature>
<proteinExistence type="predicted"/>
<keyword evidence="2" id="KW-0472">Membrane</keyword>
<feature type="transmembrane region" description="Helical" evidence="2">
    <location>
        <begin position="429"/>
        <end position="450"/>
    </location>
</feature>
<reference evidence="3" key="1">
    <citation type="submission" date="2021-05" db="EMBL/GenBank/DDBJ databases">
        <title>Novel Bacillus species.</title>
        <authorList>
            <person name="Liu G."/>
        </authorList>
    </citation>
    <scope>NUCLEOTIDE SEQUENCE</scope>
    <source>
        <strain evidence="3">FJAT-50051</strain>
    </source>
</reference>
<comment type="caution">
    <text evidence="3">The sequence shown here is derived from an EMBL/GenBank/DDBJ whole genome shotgun (WGS) entry which is preliminary data.</text>
</comment>
<feature type="transmembrane region" description="Helical" evidence="2">
    <location>
        <begin position="127"/>
        <end position="145"/>
    </location>
</feature>
<name>A0A942YCW8_9BACI</name>
<feature type="compositionally biased region" description="Pro residues" evidence="1">
    <location>
        <begin position="1"/>
        <end position="14"/>
    </location>
</feature>
<accession>A0A942YCW8</accession>
<feature type="transmembrane region" description="Helical" evidence="2">
    <location>
        <begin position="234"/>
        <end position="258"/>
    </location>
</feature>